<reference evidence="1" key="1">
    <citation type="submission" date="2014-11" db="EMBL/GenBank/DDBJ databases">
        <authorList>
            <person name="Amaro Gonzalez C."/>
        </authorList>
    </citation>
    <scope>NUCLEOTIDE SEQUENCE</scope>
</reference>
<name>A0A0E9UWH9_ANGAN</name>
<protein>
    <submittedName>
        <fullName evidence="1">Uncharacterized protein</fullName>
    </submittedName>
</protein>
<organism evidence="1">
    <name type="scientific">Anguilla anguilla</name>
    <name type="common">European freshwater eel</name>
    <name type="synonym">Muraena anguilla</name>
    <dbReference type="NCBI Taxonomy" id="7936"/>
    <lineage>
        <taxon>Eukaryota</taxon>
        <taxon>Metazoa</taxon>
        <taxon>Chordata</taxon>
        <taxon>Craniata</taxon>
        <taxon>Vertebrata</taxon>
        <taxon>Euteleostomi</taxon>
        <taxon>Actinopterygii</taxon>
        <taxon>Neopterygii</taxon>
        <taxon>Teleostei</taxon>
        <taxon>Anguilliformes</taxon>
        <taxon>Anguillidae</taxon>
        <taxon>Anguilla</taxon>
    </lineage>
</organism>
<dbReference type="AlphaFoldDB" id="A0A0E9UWH9"/>
<reference evidence="1" key="2">
    <citation type="journal article" date="2015" name="Fish Shellfish Immunol.">
        <title>Early steps in the European eel (Anguilla anguilla)-Vibrio vulnificus interaction in the gills: Role of the RtxA13 toxin.</title>
        <authorList>
            <person name="Callol A."/>
            <person name="Pajuelo D."/>
            <person name="Ebbesson L."/>
            <person name="Teles M."/>
            <person name="MacKenzie S."/>
            <person name="Amaro C."/>
        </authorList>
    </citation>
    <scope>NUCLEOTIDE SEQUENCE</scope>
</reference>
<dbReference type="EMBL" id="GBXM01038466">
    <property type="protein sequence ID" value="JAH70111.1"/>
    <property type="molecule type" value="Transcribed_RNA"/>
</dbReference>
<proteinExistence type="predicted"/>
<evidence type="ECO:0000313" key="1">
    <source>
        <dbReference type="EMBL" id="JAH70111.1"/>
    </source>
</evidence>
<accession>A0A0E9UWH9</accession>
<sequence>MGQKIILSQCTLARLTGHPEFNSFRRP</sequence>